<evidence type="ECO:0000313" key="5">
    <source>
        <dbReference type="Proteomes" id="UP000799536"/>
    </source>
</evidence>
<evidence type="ECO:0000256" key="2">
    <source>
        <dbReference type="SAM" id="Phobius"/>
    </source>
</evidence>
<proteinExistence type="predicted"/>
<feature type="compositionally biased region" description="Pro residues" evidence="1">
    <location>
        <begin position="29"/>
        <end position="64"/>
    </location>
</feature>
<dbReference type="EMBL" id="ML993933">
    <property type="protein sequence ID" value="KAF2202527.1"/>
    <property type="molecule type" value="Genomic_DNA"/>
</dbReference>
<keyword evidence="2" id="KW-0812">Transmembrane</keyword>
<dbReference type="Proteomes" id="UP000799536">
    <property type="component" value="Unassembled WGS sequence"/>
</dbReference>
<sequence length="316" mass="32950">MRAGQALIFLGLAQGISAAIPIPKVPEVPQPRPIEPEPPTVYNPVGPEAPVPPGVNPIPKPPSFGSPNDTPIGSEPSVPSSEQISNQVNPLEQKIENVKDAVDAAQQVVEAFLDVSSKKPSPTGNSVAASTTGGGTATTTFRFTPTITLPSTSFAACTSYAHILSSCNSATASFYGMRPTDQAKCACFTTAVSERACSGTGTQSVLQPTYAPQRFDDAAMGCVNYFRAQGYKNIVEALDGNDRNQTVLGAGFCANVNQMNGTAHATPTLEGNPLGSCSLGRQGELRTGGVSRVSGFTIFDISVFVGFTVSIFCYAY</sequence>
<accession>A0A9P4JSP6</accession>
<evidence type="ECO:0000313" key="4">
    <source>
        <dbReference type="EMBL" id="KAF2202527.1"/>
    </source>
</evidence>
<reference evidence="4" key="1">
    <citation type="journal article" date="2020" name="Stud. Mycol.">
        <title>101 Dothideomycetes genomes: a test case for predicting lifestyles and emergence of pathogens.</title>
        <authorList>
            <person name="Haridas S."/>
            <person name="Albert R."/>
            <person name="Binder M."/>
            <person name="Bloem J."/>
            <person name="Labutti K."/>
            <person name="Salamov A."/>
            <person name="Andreopoulos B."/>
            <person name="Baker S."/>
            <person name="Barry K."/>
            <person name="Bills G."/>
            <person name="Bluhm B."/>
            <person name="Cannon C."/>
            <person name="Castanera R."/>
            <person name="Culley D."/>
            <person name="Daum C."/>
            <person name="Ezra D."/>
            <person name="Gonzalez J."/>
            <person name="Henrissat B."/>
            <person name="Kuo A."/>
            <person name="Liang C."/>
            <person name="Lipzen A."/>
            <person name="Lutzoni F."/>
            <person name="Magnuson J."/>
            <person name="Mondo S."/>
            <person name="Nolan M."/>
            <person name="Ohm R."/>
            <person name="Pangilinan J."/>
            <person name="Park H.-J."/>
            <person name="Ramirez L."/>
            <person name="Alfaro M."/>
            <person name="Sun H."/>
            <person name="Tritt A."/>
            <person name="Yoshinaga Y."/>
            <person name="Zwiers L.-H."/>
            <person name="Turgeon B."/>
            <person name="Goodwin S."/>
            <person name="Spatafora J."/>
            <person name="Crous P."/>
            <person name="Grigoriev I."/>
        </authorList>
    </citation>
    <scope>NUCLEOTIDE SEQUENCE</scope>
    <source>
        <strain evidence="4">ATCC 74209</strain>
    </source>
</reference>
<feature type="transmembrane region" description="Helical" evidence="2">
    <location>
        <begin position="296"/>
        <end position="315"/>
    </location>
</feature>
<dbReference type="OrthoDB" id="3799764at2759"/>
<name>A0A9P4JSP6_9PLEO</name>
<dbReference type="AlphaFoldDB" id="A0A9P4JSP6"/>
<feature type="region of interest" description="Disordered" evidence="1">
    <location>
        <begin position="29"/>
        <end position="85"/>
    </location>
</feature>
<keyword evidence="2" id="KW-1133">Transmembrane helix</keyword>
<gene>
    <name evidence="4" type="ORF">GQ43DRAFT_307102</name>
</gene>
<evidence type="ECO:0000256" key="1">
    <source>
        <dbReference type="SAM" id="MobiDB-lite"/>
    </source>
</evidence>
<keyword evidence="5" id="KW-1185">Reference proteome</keyword>
<feature type="chain" id="PRO_5040338074" evidence="3">
    <location>
        <begin position="19"/>
        <end position="316"/>
    </location>
</feature>
<evidence type="ECO:0000256" key="3">
    <source>
        <dbReference type="SAM" id="SignalP"/>
    </source>
</evidence>
<feature type="compositionally biased region" description="Polar residues" evidence="1">
    <location>
        <begin position="65"/>
        <end position="85"/>
    </location>
</feature>
<comment type="caution">
    <text evidence="4">The sequence shown here is derived from an EMBL/GenBank/DDBJ whole genome shotgun (WGS) entry which is preliminary data.</text>
</comment>
<organism evidence="4 5">
    <name type="scientific">Delitschia confertaspora ATCC 74209</name>
    <dbReference type="NCBI Taxonomy" id="1513339"/>
    <lineage>
        <taxon>Eukaryota</taxon>
        <taxon>Fungi</taxon>
        <taxon>Dikarya</taxon>
        <taxon>Ascomycota</taxon>
        <taxon>Pezizomycotina</taxon>
        <taxon>Dothideomycetes</taxon>
        <taxon>Pleosporomycetidae</taxon>
        <taxon>Pleosporales</taxon>
        <taxon>Delitschiaceae</taxon>
        <taxon>Delitschia</taxon>
    </lineage>
</organism>
<feature type="signal peptide" evidence="3">
    <location>
        <begin position="1"/>
        <end position="18"/>
    </location>
</feature>
<keyword evidence="2" id="KW-0472">Membrane</keyword>
<keyword evidence="3" id="KW-0732">Signal</keyword>
<protein>
    <submittedName>
        <fullName evidence="4">Uncharacterized protein</fullName>
    </submittedName>
</protein>